<proteinExistence type="predicted"/>
<accession>A0A7L4WA85</accession>
<dbReference type="EMBL" id="JAAEDA010000006">
    <property type="protein sequence ID" value="MCJ1977346.1"/>
    <property type="molecule type" value="Genomic_DNA"/>
</dbReference>
<evidence type="ECO:0000256" key="1">
    <source>
        <dbReference type="SAM" id="Phobius"/>
    </source>
</evidence>
<keyword evidence="5" id="KW-1185">Reference proteome</keyword>
<gene>
    <name evidence="3" type="ORF">BHS01_01095</name>
    <name evidence="2" type="ORF">GYN19_05205</name>
</gene>
<dbReference type="AlphaFoldDB" id="A0A7L4WA85"/>
<evidence type="ECO:0000313" key="4">
    <source>
        <dbReference type="Proteomes" id="UP000516280"/>
    </source>
</evidence>
<feature type="transmembrane region" description="Helical" evidence="1">
    <location>
        <begin position="30"/>
        <end position="50"/>
    </location>
</feature>
<dbReference type="Pfam" id="PF10823">
    <property type="entry name" value="DUF2568"/>
    <property type="match status" value="1"/>
</dbReference>
<keyword evidence="1" id="KW-0812">Transmembrane</keyword>
<keyword evidence="1" id="KW-0472">Membrane</keyword>
<evidence type="ECO:0000313" key="5">
    <source>
        <dbReference type="Proteomes" id="UP001522462"/>
    </source>
</evidence>
<dbReference type="Proteomes" id="UP000516280">
    <property type="component" value="Chromosome"/>
</dbReference>
<reference evidence="3 4" key="1">
    <citation type="submission" date="2016-09" db="EMBL/GenBank/DDBJ databases">
        <title>Lactic acid bacteria from MAP meat Genome sequencing and assembly.</title>
        <authorList>
            <person name="Behr J."/>
            <person name="Hilgarth M."/>
            <person name="Vogel R.F."/>
        </authorList>
    </citation>
    <scope>NUCLEOTIDE SEQUENCE [LARGE SCALE GENOMIC DNA]</scope>
    <source>
        <strain evidence="3 4">TMW21615</strain>
    </source>
</reference>
<dbReference type="EMBL" id="CP017195">
    <property type="protein sequence ID" value="QDJ27256.1"/>
    <property type="molecule type" value="Genomic_DNA"/>
</dbReference>
<dbReference type="KEGG" id="lpaa:BHS01_01095"/>
<feature type="transmembrane region" description="Helical" evidence="1">
    <location>
        <begin position="88"/>
        <end position="108"/>
    </location>
</feature>
<reference evidence="2 5" key="3">
    <citation type="journal article" date="2022" name="Microbiol. Res.">
        <title>Comparative genome analysis, predicted lifestyle and antimicrobial strategies of Lactococcus carnosus and Lactococcus paracarnosus isolated from meat.</title>
        <authorList>
            <person name="Werum V."/>
            <person name="Ehrmann M."/>
            <person name="Vogel R."/>
            <person name="Hilgarth M."/>
        </authorList>
    </citation>
    <scope>NUCLEOTIDE SEQUENCE [LARGE SCALE GENOMIC DNA]</scope>
    <source>
        <strain evidence="2 5">TMW21897</strain>
    </source>
</reference>
<evidence type="ECO:0000313" key="2">
    <source>
        <dbReference type="EMBL" id="MCJ1977346.1"/>
    </source>
</evidence>
<dbReference type="Proteomes" id="UP001522462">
    <property type="component" value="Unassembled WGS sequence"/>
</dbReference>
<reference evidence="2" key="2">
    <citation type="submission" date="2020-01" db="EMBL/GenBank/DDBJ databases">
        <authorList>
            <person name="Hilgarth M."/>
            <person name="Vogel R.F."/>
        </authorList>
    </citation>
    <scope>NUCLEOTIDE SEQUENCE</scope>
    <source>
        <strain evidence="2">TMW21897</strain>
    </source>
</reference>
<keyword evidence="1" id="KW-1133">Transmembrane helix</keyword>
<evidence type="ECO:0000313" key="3">
    <source>
        <dbReference type="EMBL" id="QDJ27256.1"/>
    </source>
</evidence>
<name>A0A7L4WA85_9LACT</name>
<dbReference type="InterPro" id="IPR021214">
    <property type="entry name" value="DUF2568"/>
</dbReference>
<dbReference type="RefSeq" id="WP_109833916.1">
    <property type="nucleotide sequence ID" value="NZ_CP017195.1"/>
</dbReference>
<sequence length="111" mass="12254">MVKLTNLVLSFLLEVMAVVVLGYVGFTLEVSKVTCFIAGLGLPIVFILIWGRFCAPASPHRLSGLWLICLKLLMFCLAAVSLFLTNGFLISILFFVLVILNIGMSIRFKTL</sequence>
<organism evidence="3 4">
    <name type="scientific">Pseudolactococcus paracarnosus</name>
    <dbReference type="NCBI Taxonomy" id="2749962"/>
    <lineage>
        <taxon>Bacteria</taxon>
        <taxon>Bacillati</taxon>
        <taxon>Bacillota</taxon>
        <taxon>Bacilli</taxon>
        <taxon>Lactobacillales</taxon>
        <taxon>Streptococcaceae</taxon>
        <taxon>Pseudolactococcus</taxon>
    </lineage>
</organism>
<feature type="transmembrane region" description="Helical" evidence="1">
    <location>
        <begin position="7"/>
        <end position="24"/>
    </location>
</feature>
<protein>
    <submittedName>
        <fullName evidence="2">YrdB family protein</fullName>
    </submittedName>
</protein>
<feature type="transmembrane region" description="Helical" evidence="1">
    <location>
        <begin position="62"/>
        <end position="82"/>
    </location>
</feature>